<gene>
    <name evidence="1" type="ORF">JKP88DRAFT_214523</name>
</gene>
<evidence type="ECO:0000313" key="2">
    <source>
        <dbReference type="Proteomes" id="UP000664859"/>
    </source>
</evidence>
<organism evidence="1 2">
    <name type="scientific">Tribonema minus</name>
    <dbReference type="NCBI Taxonomy" id="303371"/>
    <lineage>
        <taxon>Eukaryota</taxon>
        <taxon>Sar</taxon>
        <taxon>Stramenopiles</taxon>
        <taxon>Ochrophyta</taxon>
        <taxon>PX clade</taxon>
        <taxon>Xanthophyceae</taxon>
        <taxon>Tribonematales</taxon>
        <taxon>Tribonemataceae</taxon>
        <taxon>Tribonema</taxon>
    </lineage>
</organism>
<sequence length="291" mass="32615">MISLWFNASSSRSCVRRRQGVRQVALHRHERHERRPFFKDRRRHSRRNRLLHSSRRDVICQQLLASRKRRDRPEGGRRFDDVLLQATFLEGSQLPTLRSSATPPPAAILIPMVNIGGCQASKLNVPNAWCARHIGNNSTAVADAHERRTAALAAHADGISANGALEADQFLFLQRQTRSNKLSETMVAVIVEFRHSEEVTRGNGNTSDVQKASKHLDAAQHPAQVQIRTAAEAYGLFLESSDYQAARKAEGWRGGREVSYTVIQLHTRWCIGQVSTRDCSFSSRCDAAITG</sequence>
<reference evidence="1" key="1">
    <citation type="submission" date="2021-02" db="EMBL/GenBank/DDBJ databases">
        <title>First Annotated Genome of the Yellow-green Alga Tribonema minus.</title>
        <authorList>
            <person name="Mahan K.M."/>
        </authorList>
    </citation>
    <scope>NUCLEOTIDE SEQUENCE</scope>
    <source>
        <strain evidence="1">UTEX B ZZ1240</strain>
    </source>
</reference>
<dbReference type="EMBL" id="JAFCMP010000112">
    <property type="protein sequence ID" value="KAG5186226.1"/>
    <property type="molecule type" value="Genomic_DNA"/>
</dbReference>
<proteinExistence type="predicted"/>
<name>A0A835Z3M4_9STRA</name>
<dbReference type="AlphaFoldDB" id="A0A835Z3M4"/>
<accession>A0A835Z3M4</accession>
<dbReference type="Proteomes" id="UP000664859">
    <property type="component" value="Unassembled WGS sequence"/>
</dbReference>
<keyword evidence="2" id="KW-1185">Reference proteome</keyword>
<protein>
    <submittedName>
        <fullName evidence="1">Uncharacterized protein</fullName>
    </submittedName>
</protein>
<comment type="caution">
    <text evidence="1">The sequence shown here is derived from an EMBL/GenBank/DDBJ whole genome shotgun (WGS) entry which is preliminary data.</text>
</comment>
<evidence type="ECO:0000313" key="1">
    <source>
        <dbReference type="EMBL" id="KAG5186226.1"/>
    </source>
</evidence>